<dbReference type="GO" id="GO:0005524">
    <property type="term" value="F:ATP binding"/>
    <property type="evidence" value="ECO:0007669"/>
    <property type="project" value="InterPro"/>
</dbReference>
<feature type="non-terminal residue" evidence="7">
    <location>
        <position position="268"/>
    </location>
</feature>
<dbReference type="PROSITE" id="PS00154">
    <property type="entry name" value="ATPASE_E1_E2"/>
    <property type="match status" value="1"/>
</dbReference>
<feature type="transmembrane region" description="Helical" evidence="5">
    <location>
        <begin position="142"/>
        <end position="159"/>
    </location>
</feature>
<feature type="non-terminal residue" evidence="7">
    <location>
        <position position="1"/>
    </location>
</feature>
<dbReference type="InterPro" id="IPR059000">
    <property type="entry name" value="ATPase_P-type_domA"/>
</dbReference>
<dbReference type="AlphaFoldDB" id="J9CC98"/>
<dbReference type="InterPro" id="IPR018303">
    <property type="entry name" value="ATPase_P-typ_P_site"/>
</dbReference>
<gene>
    <name evidence="7" type="ORF">EVA_14358</name>
</gene>
<evidence type="ECO:0000313" key="7">
    <source>
        <dbReference type="EMBL" id="EJW97535.1"/>
    </source>
</evidence>
<protein>
    <submittedName>
        <fullName evidence="7">Cation-transporting ATPase, E1-E2 family</fullName>
    </submittedName>
</protein>
<sequence length="268" mass="28750">ALINTAIGVVQEIRAKRAVDRLTLVAARPVNVIRSGQRQQAPAEEIVRDDIAEFGQGDTIPADGILRQGELWLDESLVTGEADAVTRNIGDSIRSGSVVLAGRGRVQLTAVGDDSFAARLSQEARKNPKAGKSEMMRSLDKLIFVVGIALVPVGLILLYQEFFVLKLGLQTSVEGTVAALVGMIPEGLYLLTSVAMAASALKLSRDKVLVQDMNCIESLARVDVLCVDKTGTITEPTMEVEELVSLNGTEPEYLEAVLSAMYGSREPD</sequence>
<dbReference type="Pfam" id="PF00122">
    <property type="entry name" value="E1-E2_ATPase"/>
    <property type="match status" value="1"/>
</dbReference>
<dbReference type="SUPFAM" id="SSF81665">
    <property type="entry name" value="Calcium ATPase, transmembrane domain M"/>
    <property type="match status" value="1"/>
</dbReference>
<organism evidence="7">
    <name type="scientific">gut metagenome</name>
    <dbReference type="NCBI Taxonomy" id="749906"/>
    <lineage>
        <taxon>unclassified sequences</taxon>
        <taxon>metagenomes</taxon>
        <taxon>organismal metagenomes</taxon>
    </lineage>
</organism>
<dbReference type="Gene3D" id="3.40.1110.10">
    <property type="entry name" value="Calcium-transporting ATPase, cytoplasmic domain N"/>
    <property type="match status" value="1"/>
</dbReference>
<keyword evidence="2 5" id="KW-0812">Transmembrane</keyword>
<dbReference type="Gene3D" id="2.70.150.10">
    <property type="entry name" value="Calcium-transporting ATPase, cytoplasmic transduction domain A"/>
    <property type="match status" value="1"/>
</dbReference>
<reference evidence="7" key="1">
    <citation type="journal article" date="2012" name="PLoS ONE">
        <title>Gene sets for utilization of primary and secondary nutrition supplies in the distal gut of endangered iberian lynx.</title>
        <authorList>
            <person name="Alcaide M."/>
            <person name="Messina E."/>
            <person name="Richter M."/>
            <person name="Bargiela R."/>
            <person name="Peplies J."/>
            <person name="Huws S.A."/>
            <person name="Newbold C.J."/>
            <person name="Golyshin P.N."/>
            <person name="Simon M.A."/>
            <person name="Lopez G."/>
            <person name="Yakimov M.M."/>
            <person name="Ferrer M."/>
        </authorList>
    </citation>
    <scope>NUCLEOTIDE SEQUENCE</scope>
</reference>
<dbReference type="InterPro" id="IPR001757">
    <property type="entry name" value="P_typ_ATPase"/>
</dbReference>
<dbReference type="Gene3D" id="1.20.1110.10">
    <property type="entry name" value="Calcium-transporting ATPase, transmembrane domain"/>
    <property type="match status" value="1"/>
</dbReference>
<evidence type="ECO:0000256" key="1">
    <source>
        <dbReference type="ARBA" id="ARBA00004370"/>
    </source>
</evidence>
<evidence type="ECO:0000256" key="2">
    <source>
        <dbReference type="ARBA" id="ARBA00022692"/>
    </source>
</evidence>
<evidence type="ECO:0000259" key="6">
    <source>
        <dbReference type="Pfam" id="PF00122"/>
    </source>
</evidence>
<dbReference type="PANTHER" id="PTHR42861">
    <property type="entry name" value="CALCIUM-TRANSPORTING ATPASE"/>
    <property type="match status" value="1"/>
</dbReference>
<dbReference type="InterPro" id="IPR023299">
    <property type="entry name" value="ATPase_P-typ_cyto_dom_N"/>
</dbReference>
<evidence type="ECO:0000256" key="3">
    <source>
        <dbReference type="ARBA" id="ARBA00022989"/>
    </source>
</evidence>
<dbReference type="NCBIfam" id="TIGR01494">
    <property type="entry name" value="ATPase_P-type"/>
    <property type="match status" value="1"/>
</dbReference>
<dbReference type="Gene3D" id="3.40.50.1000">
    <property type="entry name" value="HAD superfamily/HAD-like"/>
    <property type="match status" value="1"/>
</dbReference>
<dbReference type="InterPro" id="IPR008250">
    <property type="entry name" value="ATPase_P-typ_transduc_dom_A_sf"/>
</dbReference>
<dbReference type="InterPro" id="IPR023298">
    <property type="entry name" value="ATPase_P-typ_TM_dom_sf"/>
</dbReference>
<dbReference type="GO" id="GO:0016887">
    <property type="term" value="F:ATP hydrolysis activity"/>
    <property type="evidence" value="ECO:0007669"/>
    <property type="project" value="InterPro"/>
</dbReference>
<keyword evidence="4 5" id="KW-0472">Membrane</keyword>
<evidence type="ECO:0000256" key="5">
    <source>
        <dbReference type="SAM" id="Phobius"/>
    </source>
</evidence>
<dbReference type="SUPFAM" id="SSF81653">
    <property type="entry name" value="Calcium ATPase, transduction domain A"/>
    <property type="match status" value="1"/>
</dbReference>
<dbReference type="PRINTS" id="PR00119">
    <property type="entry name" value="CATATPASE"/>
</dbReference>
<dbReference type="GO" id="GO:0016020">
    <property type="term" value="C:membrane"/>
    <property type="evidence" value="ECO:0007669"/>
    <property type="project" value="UniProtKB-SubCell"/>
</dbReference>
<proteinExistence type="predicted"/>
<evidence type="ECO:0000256" key="4">
    <source>
        <dbReference type="ARBA" id="ARBA00023136"/>
    </source>
</evidence>
<dbReference type="InterPro" id="IPR023214">
    <property type="entry name" value="HAD_sf"/>
</dbReference>
<feature type="transmembrane region" description="Helical" evidence="5">
    <location>
        <begin position="179"/>
        <end position="201"/>
    </location>
</feature>
<feature type="domain" description="P-type ATPase A" evidence="6">
    <location>
        <begin position="27"/>
        <end position="123"/>
    </location>
</feature>
<dbReference type="EMBL" id="AMCI01004717">
    <property type="protein sequence ID" value="EJW97535.1"/>
    <property type="molecule type" value="Genomic_DNA"/>
</dbReference>
<accession>J9CC98</accession>
<comment type="caution">
    <text evidence="7">The sequence shown here is derived from an EMBL/GenBank/DDBJ whole genome shotgun (WGS) entry which is preliminary data.</text>
</comment>
<name>J9CC98_9ZZZZ</name>
<keyword evidence="3 5" id="KW-1133">Transmembrane helix</keyword>
<comment type="subcellular location">
    <subcellularLocation>
        <location evidence="1">Membrane</location>
    </subcellularLocation>
</comment>